<feature type="transmembrane region" description="Helical" evidence="1">
    <location>
        <begin position="151"/>
        <end position="172"/>
    </location>
</feature>
<feature type="transmembrane region" description="Helical" evidence="1">
    <location>
        <begin position="23"/>
        <end position="45"/>
    </location>
</feature>
<dbReference type="STRING" id="649639.Bcell_2633"/>
<reference evidence="2 3" key="1">
    <citation type="submission" date="2010-12" db="EMBL/GenBank/DDBJ databases">
        <title>Complete sequence of Bacillus cellulosilyticus DSM 2522.</title>
        <authorList>
            <consortium name="US DOE Joint Genome Institute"/>
            <person name="Lucas S."/>
            <person name="Copeland A."/>
            <person name="Lapidus A."/>
            <person name="Cheng J.-F."/>
            <person name="Bruce D."/>
            <person name="Goodwin L."/>
            <person name="Pitluck S."/>
            <person name="Chertkov O."/>
            <person name="Detter J.C."/>
            <person name="Han C."/>
            <person name="Tapia R."/>
            <person name="Land M."/>
            <person name="Hauser L."/>
            <person name="Jeffries C."/>
            <person name="Kyrpides N."/>
            <person name="Ivanova N."/>
            <person name="Mikhailova N."/>
            <person name="Brumm P."/>
            <person name="Mead D."/>
            <person name="Woyke T."/>
        </authorList>
    </citation>
    <scope>NUCLEOTIDE SEQUENCE [LARGE SCALE GENOMIC DNA]</scope>
    <source>
        <strain evidence="3">ATCC 21833 / DSM 2522 / FERM P-1141 / JCM 9156 / N-4</strain>
    </source>
</reference>
<protein>
    <submittedName>
        <fullName evidence="2">Uncharacterized protein</fullName>
    </submittedName>
</protein>
<evidence type="ECO:0000313" key="3">
    <source>
        <dbReference type="Proteomes" id="UP000001401"/>
    </source>
</evidence>
<keyword evidence="3" id="KW-1185">Reference proteome</keyword>
<sequence>MSFSEVNTVEIVKTQFKYKVSSYINVYGTLIGVQIFALALSFLGGSSFMSSNQAVALGATTYTDSLIVGFSVFWAFITSILLTTKQMRSYDYTFVSNRLTSHISNIVFLIIMSVIGAISAKLVGLLMKVIIMLTYSDPVYGALTSFPELLVGMAVAAFYLILFAALGYAIGLVAQMNKIFIFLIPSLFIASLLFDSGENGIITNILKFFIGETSLSVFFIKVLVTITLLFLLSFQALKRLEVRG</sequence>
<feature type="transmembrane region" description="Helical" evidence="1">
    <location>
        <begin position="105"/>
        <end position="131"/>
    </location>
</feature>
<proteinExistence type="predicted"/>
<name>E6TUK0_EVAC2</name>
<keyword evidence="1" id="KW-1133">Transmembrane helix</keyword>
<gene>
    <name evidence="2" type="ordered locus">Bcell_2633</name>
</gene>
<dbReference type="KEGG" id="bco:Bcell_2633"/>
<dbReference type="eggNOG" id="ENOG5031Z68">
    <property type="taxonomic scope" value="Bacteria"/>
</dbReference>
<dbReference type="HOGENOM" id="CLU_094507_1_0_9"/>
<dbReference type="AlphaFoldDB" id="E6TUK0"/>
<keyword evidence="1" id="KW-0812">Transmembrane</keyword>
<keyword evidence="1" id="KW-0472">Membrane</keyword>
<evidence type="ECO:0000313" key="2">
    <source>
        <dbReference type="EMBL" id="ADU30890.1"/>
    </source>
</evidence>
<dbReference type="Proteomes" id="UP000001401">
    <property type="component" value="Chromosome"/>
</dbReference>
<dbReference type="EMBL" id="CP002394">
    <property type="protein sequence ID" value="ADU30890.1"/>
    <property type="molecule type" value="Genomic_DNA"/>
</dbReference>
<feature type="transmembrane region" description="Helical" evidence="1">
    <location>
        <begin position="217"/>
        <end position="237"/>
    </location>
</feature>
<accession>E6TUK0</accession>
<feature type="transmembrane region" description="Helical" evidence="1">
    <location>
        <begin position="179"/>
        <end position="197"/>
    </location>
</feature>
<organism evidence="2 3">
    <name type="scientific">Evansella cellulosilytica (strain ATCC 21833 / DSM 2522 / FERM P-1141 / JCM 9156 / N-4)</name>
    <name type="common">Bacillus cellulosilyticus</name>
    <dbReference type="NCBI Taxonomy" id="649639"/>
    <lineage>
        <taxon>Bacteria</taxon>
        <taxon>Bacillati</taxon>
        <taxon>Bacillota</taxon>
        <taxon>Bacilli</taxon>
        <taxon>Bacillales</taxon>
        <taxon>Bacillaceae</taxon>
        <taxon>Evansella</taxon>
    </lineage>
</organism>
<feature type="transmembrane region" description="Helical" evidence="1">
    <location>
        <begin position="65"/>
        <end position="84"/>
    </location>
</feature>
<evidence type="ECO:0000256" key="1">
    <source>
        <dbReference type="SAM" id="Phobius"/>
    </source>
</evidence>